<evidence type="ECO:0000256" key="1">
    <source>
        <dbReference type="SAM" id="Phobius"/>
    </source>
</evidence>
<dbReference type="RefSeq" id="WP_168803084.1">
    <property type="nucleotide sequence ID" value="NZ_CP051205.1"/>
</dbReference>
<evidence type="ECO:0000313" key="2">
    <source>
        <dbReference type="EMBL" id="QJB30806.1"/>
    </source>
</evidence>
<feature type="transmembrane region" description="Helical" evidence="1">
    <location>
        <begin position="98"/>
        <end position="118"/>
    </location>
</feature>
<keyword evidence="1" id="KW-1133">Transmembrane helix</keyword>
<keyword evidence="1" id="KW-0472">Membrane</keyword>
<protein>
    <submittedName>
        <fullName evidence="2">Uncharacterized protein</fullName>
    </submittedName>
</protein>
<proteinExistence type="predicted"/>
<name>A0AAE6ZDK3_9BACT</name>
<keyword evidence="1" id="KW-0812">Transmembrane</keyword>
<dbReference type="Proteomes" id="UP000502421">
    <property type="component" value="Chromosome"/>
</dbReference>
<accession>A0AAE6ZDK3</accession>
<dbReference type="EMBL" id="CP051205">
    <property type="protein sequence ID" value="QJB30806.1"/>
    <property type="molecule type" value="Genomic_DNA"/>
</dbReference>
<evidence type="ECO:0000313" key="3">
    <source>
        <dbReference type="Proteomes" id="UP000502421"/>
    </source>
</evidence>
<sequence>MKLIKWLILATLAFSIAASIYCLVVKNGFFVRNTLLVQCLFFYVILKNNKITYMIGLLACMYGLYDWFYITPGAAVPTAMQFTEPINYMFFGGYTRKWYRFFDLFPLFIYVIYPVFLVTRKGRAYYLIGMTSR</sequence>
<reference evidence="3" key="1">
    <citation type="submission" date="2020-04" db="EMBL/GenBank/DDBJ databases">
        <authorList>
            <person name="Kittiwongwattana C."/>
        </authorList>
    </citation>
    <scope>NUCLEOTIDE SEQUENCE [LARGE SCALE GENOMIC DNA]</scope>
    <source>
        <strain evidence="3">1310</strain>
    </source>
</reference>
<organism evidence="2 3">
    <name type="scientific">Chitinophaga oryzae</name>
    <dbReference type="NCBI Taxonomy" id="2725414"/>
    <lineage>
        <taxon>Bacteria</taxon>
        <taxon>Pseudomonadati</taxon>
        <taxon>Bacteroidota</taxon>
        <taxon>Chitinophagia</taxon>
        <taxon>Chitinophagales</taxon>
        <taxon>Chitinophagaceae</taxon>
        <taxon>Chitinophaga</taxon>
    </lineage>
</organism>
<feature type="transmembrane region" description="Helical" evidence="1">
    <location>
        <begin position="29"/>
        <end position="46"/>
    </location>
</feature>
<dbReference type="KEGG" id="coy:HF329_05630"/>
<dbReference type="AlphaFoldDB" id="A0AAE6ZDK3"/>
<gene>
    <name evidence="2" type="ORF">HF329_05630</name>
</gene>
<feature type="transmembrane region" description="Helical" evidence="1">
    <location>
        <begin position="53"/>
        <end position="70"/>
    </location>
</feature>